<feature type="region of interest" description="Disordered" evidence="1">
    <location>
        <begin position="1"/>
        <end position="35"/>
    </location>
</feature>
<proteinExistence type="predicted"/>
<dbReference type="Proteomes" id="UP000735302">
    <property type="component" value="Unassembled WGS sequence"/>
</dbReference>
<evidence type="ECO:0000313" key="2">
    <source>
        <dbReference type="EMBL" id="GFO16779.1"/>
    </source>
</evidence>
<sequence>MGRKGEANKLQRELGGIKKVKEGSKGKREGGKMPKAPLKLLQRLTNKTQQADRAIFPPKSGNSQVVNQAGTAETSIRRREKFREL</sequence>
<keyword evidence="3" id="KW-1185">Reference proteome</keyword>
<evidence type="ECO:0000313" key="3">
    <source>
        <dbReference type="Proteomes" id="UP000735302"/>
    </source>
</evidence>
<feature type="compositionally biased region" description="Polar residues" evidence="1">
    <location>
        <begin position="60"/>
        <end position="74"/>
    </location>
</feature>
<evidence type="ECO:0000256" key="1">
    <source>
        <dbReference type="SAM" id="MobiDB-lite"/>
    </source>
</evidence>
<organism evidence="2 3">
    <name type="scientific">Plakobranchus ocellatus</name>
    <dbReference type="NCBI Taxonomy" id="259542"/>
    <lineage>
        <taxon>Eukaryota</taxon>
        <taxon>Metazoa</taxon>
        <taxon>Spiralia</taxon>
        <taxon>Lophotrochozoa</taxon>
        <taxon>Mollusca</taxon>
        <taxon>Gastropoda</taxon>
        <taxon>Heterobranchia</taxon>
        <taxon>Euthyneura</taxon>
        <taxon>Panpulmonata</taxon>
        <taxon>Sacoglossa</taxon>
        <taxon>Placobranchoidea</taxon>
        <taxon>Plakobranchidae</taxon>
        <taxon>Plakobranchus</taxon>
    </lineage>
</organism>
<dbReference type="EMBL" id="BLXT01004716">
    <property type="protein sequence ID" value="GFO16779.1"/>
    <property type="molecule type" value="Genomic_DNA"/>
</dbReference>
<accession>A0AAV4BDA1</accession>
<evidence type="ECO:0008006" key="4">
    <source>
        <dbReference type="Google" id="ProtNLM"/>
    </source>
</evidence>
<protein>
    <recommendedName>
        <fullName evidence="4">Small EDRK-rich factor-like N-terminal domain-containing protein</fullName>
    </recommendedName>
</protein>
<feature type="compositionally biased region" description="Basic and acidic residues" evidence="1">
    <location>
        <begin position="75"/>
        <end position="85"/>
    </location>
</feature>
<reference evidence="2 3" key="1">
    <citation type="journal article" date="2021" name="Elife">
        <title>Chloroplast acquisition without the gene transfer in kleptoplastic sea slugs, Plakobranchus ocellatus.</title>
        <authorList>
            <person name="Maeda T."/>
            <person name="Takahashi S."/>
            <person name="Yoshida T."/>
            <person name="Shimamura S."/>
            <person name="Takaki Y."/>
            <person name="Nagai Y."/>
            <person name="Toyoda A."/>
            <person name="Suzuki Y."/>
            <person name="Arimoto A."/>
            <person name="Ishii H."/>
            <person name="Satoh N."/>
            <person name="Nishiyama T."/>
            <person name="Hasebe M."/>
            <person name="Maruyama T."/>
            <person name="Minagawa J."/>
            <person name="Obokata J."/>
            <person name="Shigenobu S."/>
        </authorList>
    </citation>
    <scope>NUCLEOTIDE SEQUENCE [LARGE SCALE GENOMIC DNA]</scope>
</reference>
<feature type="compositionally biased region" description="Basic and acidic residues" evidence="1">
    <location>
        <begin position="1"/>
        <end position="32"/>
    </location>
</feature>
<feature type="region of interest" description="Disordered" evidence="1">
    <location>
        <begin position="54"/>
        <end position="85"/>
    </location>
</feature>
<comment type="caution">
    <text evidence="2">The sequence shown here is derived from an EMBL/GenBank/DDBJ whole genome shotgun (WGS) entry which is preliminary data.</text>
</comment>
<gene>
    <name evidence="2" type="ORF">PoB_004328400</name>
</gene>
<name>A0AAV4BDA1_9GAST</name>
<dbReference type="AlphaFoldDB" id="A0AAV4BDA1"/>